<dbReference type="EMBL" id="HACA01032675">
    <property type="protein sequence ID" value="CDW50036.1"/>
    <property type="molecule type" value="Transcribed_RNA"/>
</dbReference>
<proteinExistence type="predicted"/>
<organism evidence="1">
    <name type="scientific">Lepeophtheirus salmonis</name>
    <name type="common">Salmon louse</name>
    <name type="synonym">Caligus salmonis</name>
    <dbReference type="NCBI Taxonomy" id="72036"/>
    <lineage>
        <taxon>Eukaryota</taxon>
        <taxon>Metazoa</taxon>
        <taxon>Ecdysozoa</taxon>
        <taxon>Arthropoda</taxon>
        <taxon>Crustacea</taxon>
        <taxon>Multicrustacea</taxon>
        <taxon>Hexanauplia</taxon>
        <taxon>Copepoda</taxon>
        <taxon>Siphonostomatoida</taxon>
        <taxon>Caligidae</taxon>
        <taxon>Lepeophtheirus</taxon>
    </lineage>
</organism>
<reference evidence="1" key="1">
    <citation type="submission" date="2014-05" db="EMBL/GenBank/DDBJ databases">
        <authorList>
            <person name="Chronopoulou M."/>
        </authorList>
    </citation>
    <scope>NUCLEOTIDE SEQUENCE</scope>
    <source>
        <tissue evidence="1">Whole organism</tissue>
    </source>
</reference>
<protein>
    <submittedName>
        <fullName evidence="1">Uncharacterized protein</fullName>
    </submittedName>
</protein>
<sequence length="49" mass="5999">MFLVVSYTQDICIIILWILTKFDRVITNKFFFHQLASTLLLYIRRELVY</sequence>
<name>A0A0K2VJ74_LEPSM</name>
<accession>A0A0K2VJ74</accession>
<evidence type="ECO:0000313" key="1">
    <source>
        <dbReference type="EMBL" id="CDW50036.1"/>
    </source>
</evidence>
<dbReference type="AlphaFoldDB" id="A0A0K2VJ74"/>